<evidence type="ECO:0000313" key="2">
    <source>
        <dbReference type="EMBL" id="QHT81092.1"/>
    </source>
</evidence>
<evidence type="ECO:0000256" key="1">
    <source>
        <dbReference type="SAM" id="Phobius"/>
    </source>
</evidence>
<keyword evidence="1" id="KW-0812">Transmembrane</keyword>
<accession>A0A6C0HKE7</accession>
<protein>
    <submittedName>
        <fullName evidence="2">Uncharacterized protein</fullName>
    </submittedName>
</protein>
<feature type="transmembrane region" description="Helical" evidence="1">
    <location>
        <begin position="73"/>
        <end position="91"/>
    </location>
</feature>
<keyword evidence="1" id="KW-1133">Transmembrane helix</keyword>
<proteinExistence type="predicted"/>
<reference evidence="2" key="1">
    <citation type="journal article" date="2020" name="Nature">
        <title>Giant virus diversity and host interactions through global metagenomics.</title>
        <authorList>
            <person name="Schulz F."/>
            <person name="Roux S."/>
            <person name="Paez-Espino D."/>
            <person name="Jungbluth S."/>
            <person name="Walsh D.A."/>
            <person name="Denef V.J."/>
            <person name="McMahon K.D."/>
            <person name="Konstantinidis K.T."/>
            <person name="Eloe-Fadrosh E.A."/>
            <person name="Kyrpides N.C."/>
            <person name="Woyke T."/>
        </authorList>
    </citation>
    <scope>NUCLEOTIDE SEQUENCE</scope>
    <source>
        <strain evidence="2">GVMAG-M-3300023184-135</strain>
    </source>
</reference>
<keyword evidence="1" id="KW-0472">Membrane</keyword>
<feature type="transmembrane region" description="Helical" evidence="1">
    <location>
        <begin position="103"/>
        <end position="122"/>
    </location>
</feature>
<organism evidence="2">
    <name type="scientific">viral metagenome</name>
    <dbReference type="NCBI Taxonomy" id="1070528"/>
    <lineage>
        <taxon>unclassified sequences</taxon>
        <taxon>metagenomes</taxon>
        <taxon>organismal metagenomes</taxon>
    </lineage>
</organism>
<feature type="transmembrane region" description="Helical" evidence="1">
    <location>
        <begin position="32"/>
        <end position="61"/>
    </location>
</feature>
<dbReference type="EMBL" id="MN739977">
    <property type="protein sequence ID" value="QHT81092.1"/>
    <property type="molecule type" value="Genomic_DNA"/>
</dbReference>
<dbReference type="AlphaFoldDB" id="A0A6C0HKE7"/>
<sequence>METATAAVEALKQAIPRTWLEWLFAVRSFTEALYVLVAGFVVYGLFFGVGIGLSFAFAFGSCQKTDTEKSTKYAAIWAAYPTVAFYIVRVFDVFRRTFDDIFGSPWISIGYVVALAALAGVFSLSSNSIQGVCVASLDEAQEFRRKLAAQQAAKDAAAKVKAAQESNPAARPTP</sequence>
<name>A0A6C0HKE7_9ZZZZ</name>